<keyword evidence="1" id="KW-0175">Coiled coil</keyword>
<keyword evidence="2" id="KW-1133">Transmembrane helix</keyword>
<proteinExistence type="predicted"/>
<protein>
    <submittedName>
        <fullName evidence="3">Uncharacterized protein</fullName>
    </submittedName>
</protein>
<organism evidence="3 4">
    <name type="scientific">Thermofilum adornatum</name>
    <dbReference type="NCBI Taxonomy" id="1365176"/>
    <lineage>
        <taxon>Archaea</taxon>
        <taxon>Thermoproteota</taxon>
        <taxon>Thermoprotei</taxon>
        <taxon>Thermofilales</taxon>
        <taxon>Thermofilaceae</taxon>
        <taxon>Thermofilum</taxon>
    </lineage>
</organism>
<keyword evidence="4" id="KW-1185">Reference proteome</keyword>
<evidence type="ECO:0000256" key="1">
    <source>
        <dbReference type="SAM" id="Coils"/>
    </source>
</evidence>
<dbReference type="PATRIC" id="fig|1365176.7.peg.868"/>
<accession>S5ZKX3</accession>
<evidence type="ECO:0000313" key="4">
    <source>
        <dbReference type="Proteomes" id="UP000015543"/>
    </source>
</evidence>
<keyword evidence="2" id="KW-0472">Membrane</keyword>
<dbReference type="eggNOG" id="arCOG05851">
    <property type="taxonomic scope" value="Archaea"/>
</dbReference>
<reference evidence="3 4" key="1">
    <citation type="journal article" date="2013" name="Genome Announc.">
        <title>Complete Genomic Sequence of 'Thermofilum adornatus' Strain 1910bT, a Hyperthermophilic Anaerobic Organotrophic Crenarchaeon.</title>
        <authorList>
            <person name="Dominova I.N."/>
            <person name="Kublanov I.V."/>
            <person name="Podosokorskaya O.A."/>
            <person name="Derbikova K.S."/>
            <person name="Patrushev M.V."/>
            <person name="Toshchakov S.V."/>
        </authorList>
    </citation>
    <scope>NUCLEOTIDE SEQUENCE [LARGE SCALE GENOMIC DNA]</scope>
    <source>
        <strain evidence="4">1910b</strain>
    </source>
</reference>
<name>S5ZKX3_9CREN</name>
<evidence type="ECO:0000313" key="3">
    <source>
        <dbReference type="EMBL" id="AGT35236.1"/>
    </source>
</evidence>
<feature type="transmembrane region" description="Helical" evidence="2">
    <location>
        <begin position="368"/>
        <end position="388"/>
    </location>
</feature>
<dbReference type="KEGG" id="thb:N186_04425"/>
<dbReference type="AlphaFoldDB" id="S5ZKX3"/>
<evidence type="ECO:0000256" key="2">
    <source>
        <dbReference type="SAM" id="Phobius"/>
    </source>
</evidence>
<dbReference type="HOGENOM" id="CLU_504931_0_0_2"/>
<dbReference type="EMBL" id="CP006646">
    <property type="protein sequence ID" value="AGT35236.1"/>
    <property type="molecule type" value="Genomic_DNA"/>
</dbReference>
<keyword evidence="2" id="KW-0812">Transmembrane</keyword>
<dbReference type="Proteomes" id="UP000015543">
    <property type="component" value="Chromosome"/>
</dbReference>
<gene>
    <name evidence="3" type="ORF">N186_04425</name>
</gene>
<sequence>MKSLSYKVAICIATLGLLLLILATAQFVPLSKAEGAVSYPASARVSGRIEYGYILVFNNLKLPEATTRVTFNISSFEKRLVLATATNGKFTVIGRASNGLLTFELPAPSTSINFTFVFDSLEPGTDAVKVVFPVPLSPTGIITNVTGQITLPQPINLKSVLGNATGATVKYNQSYIPGSLDVISANVSSYGYPLYRVDELTRKITLTGDKIVFNDTLTVVSLADAWVEQLSFNLPRNASLVGIYWSYGKVPSPYINIYTTNQSKLILYSMLSSLQKRNQRVTFSLVYSFNATNAVPAYMGLGFIVKNYTIELCLPGIIQTVPEVVSTTVQNDMHCYKFVAKGPLFLYDTYPTVIVNPSFSKVAQSIPVGVYLLIALAVLAVIGAVYYVNRQRVSTVKTEALTRTLKQDERLGELAEILTRREEGISSLLDQLRGLRERKAGITKITSTLRAFEQRDREYERRTKEILSSLEGDWTGLVKELDEISNVIASTLRDIEKIERGFRTGRITLNDYNKMVDDLEERLLEISRRLSRLTSKYLA</sequence>
<feature type="coiled-coil region" evidence="1">
    <location>
        <begin position="509"/>
        <end position="536"/>
    </location>
</feature>